<dbReference type="KEGG" id="tfa:BW733_07710"/>
<dbReference type="EMBL" id="CP019607">
    <property type="protein sequence ID" value="AQP50729.1"/>
    <property type="molecule type" value="Genomic_DNA"/>
</dbReference>
<dbReference type="RefSeq" id="WP_077349353.1">
    <property type="nucleotide sequence ID" value="NZ_CP019607.1"/>
</dbReference>
<keyword evidence="2" id="KW-1185">Reference proteome</keyword>
<evidence type="ECO:0000313" key="2">
    <source>
        <dbReference type="Proteomes" id="UP000188235"/>
    </source>
</evidence>
<dbReference type="SUPFAM" id="SSF53756">
    <property type="entry name" value="UDP-Glycosyltransferase/glycogen phosphorylase"/>
    <property type="match status" value="1"/>
</dbReference>
<dbReference type="Gene3D" id="3.40.50.2000">
    <property type="entry name" value="Glycogen Phosphorylase B"/>
    <property type="match status" value="1"/>
</dbReference>
<organism evidence="1 2">
    <name type="scientific">Tessaracoccus flavescens</name>
    <dbReference type="NCBI Taxonomy" id="399497"/>
    <lineage>
        <taxon>Bacteria</taxon>
        <taxon>Bacillati</taxon>
        <taxon>Actinomycetota</taxon>
        <taxon>Actinomycetes</taxon>
        <taxon>Propionibacteriales</taxon>
        <taxon>Propionibacteriaceae</taxon>
        <taxon>Tessaracoccus</taxon>
    </lineage>
</organism>
<name>A0A1Q2CXA3_9ACTN</name>
<sequence length="565" mass="62694">MRYHTPVVFSDDPAIAEAASRRGWKVILRDGQLLRFAGLDPKQTVAMPEPSLRIERGSLEGASQPLWNNVLNWLTKHIHRPMPIVEPNGYAMDLALWAGASRGWPFGVWLDHQFPIGSPGAIALLTSAAGFFVPKAEDLDAFTSRWPVAIRELPDTPLVPLPERPAPEALTREDGVTRVLLVGYYSGPAATVGVQRVNYWFEQLAQLSEGRVSVDLVTATEWPDPPERLHVVPDLGAAALTSGTGALESWAVQTLAGYRERAYSPSAHIAGFWTWQLEKYFDARDDHYDVVVLSGNPFAYFDFARYAKRRWYARTVVDYRDPFALNPRASLSDEARADAVDSERGWNMEADVVTTVNEVTRRLVVKAEPDTRIVVIPNGFDERSTVAPGTTGRPSSDGVRLGHAGQVFAQTPIDPLLRSLQGRDIELHHLGLPIAQTHGARVVNHGRVDRDTVLSTLAGLDAGVAYVTESGIETPTKVFDYLLAGLDLILLHHGTVEDSALHPMLDGVEGVYWVHDDEESIGRFLDGYTPQRHDDPDRARRFSRESSSRILLDLITELGDHSFRR</sequence>
<gene>
    <name evidence="1" type="ORF">BW733_07710</name>
</gene>
<evidence type="ECO:0000313" key="1">
    <source>
        <dbReference type="EMBL" id="AQP50729.1"/>
    </source>
</evidence>
<dbReference type="Proteomes" id="UP000188235">
    <property type="component" value="Chromosome"/>
</dbReference>
<proteinExistence type="predicted"/>
<reference evidence="1 2" key="1">
    <citation type="journal article" date="2008" name="Int. J. Syst. Evol. Microbiol.">
        <title>Tessaracoccus flavescens sp. nov., isolated from marine sediment.</title>
        <authorList>
            <person name="Lee D.W."/>
            <person name="Lee S.D."/>
        </authorList>
    </citation>
    <scope>NUCLEOTIDE SEQUENCE [LARGE SCALE GENOMIC DNA]</scope>
    <source>
        <strain evidence="1 2">SST-39T</strain>
    </source>
</reference>
<dbReference type="OrthoDB" id="3727941at2"/>
<protein>
    <submittedName>
        <fullName evidence="1">Uncharacterized protein</fullName>
    </submittedName>
</protein>
<dbReference type="STRING" id="399497.BW733_07710"/>
<accession>A0A1Q2CXA3</accession>
<dbReference type="AlphaFoldDB" id="A0A1Q2CXA3"/>